<dbReference type="AlphaFoldDB" id="A0A150RF43"/>
<keyword evidence="3" id="KW-0378">Hydrolase</keyword>
<keyword evidence="4" id="KW-0106">Calcium</keyword>
<dbReference type="GO" id="GO:0016787">
    <property type="term" value="F:hydrolase activity"/>
    <property type="evidence" value="ECO:0007669"/>
    <property type="project" value="UniProtKB-KW"/>
</dbReference>
<dbReference type="GO" id="GO:0046872">
    <property type="term" value="F:metal ion binding"/>
    <property type="evidence" value="ECO:0007669"/>
    <property type="project" value="UniProtKB-KW"/>
</dbReference>
<dbReference type="Pfam" id="PF00884">
    <property type="entry name" value="Sulfatase"/>
    <property type="match status" value="1"/>
</dbReference>
<accession>A0A150RF43</accession>
<dbReference type="InterPro" id="IPR000917">
    <property type="entry name" value="Sulfatase_N"/>
</dbReference>
<dbReference type="InterPro" id="IPR050738">
    <property type="entry name" value="Sulfatase"/>
</dbReference>
<evidence type="ECO:0000256" key="2">
    <source>
        <dbReference type="ARBA" id="ARBA00022723"/>
    </source>
</evidence>
<protein>
    <submittedName>
        <fullName evidence="6">Arylsulfatase</fullName>
    </submittedName>
</protein>
<keyword evidence="2" id="KW-0479">Metal-binding</keyword>
<dbReference type="EMBL" id="JEMB01002721">
    <property type="protein sequence ID" value="KYF78914.1"/>
    <property type="molecule type" value="Genomic_DNA"/>
</dbReference>
<comment type="similarity">
    <text evidence="1">Belongs to the sulfatase family.</text>
</comment>
<evidence type="ECO:0000256" key="3">
    <source>
        <dbReference type="ARBA" id="ARBA00022801"/>
    </source>
</evidence>
<dbReference type="SUPFAM" id="SSF53649">
    <property type="entry name" value="Alkaline phosphatase-like"/>
    <property type="match status" value="1"/>
</dbReference>
<dbReference type="PANTHER" id="PTHR42693:SF43">
    <property type="entry name" value="BLL2667 PROTEIN"/>
    <property type="match status" value="1"/>
</dbReference>
<feature type="domain" description="Sulfatase N-terminal" evidence="5">
    <location>
        <begin position="48"/>
        <end position="466"/>
    </location>
</feature>
<evidence type="ECO:0000256" key="4">
    <source>
        <dbReference type="ARBA" id="ARBA00022837"/>
    </source>
</evidence>
<name>A0A150RF43_SORCE</name>
<proteinExistence type="inferred from homology"/>
<gene>
    <name evidence="6" type="ORF">BE17_26465</name>
</gene>
<dbReference type="PANTHER" id="PTHR42693">
    <property type="entry name" value="ARYLSULFATASE FAMILY MEMBER"/>
    <property type="match status" value="1"/>
</dbReference>
<dbReference type="Gene3D" id="3.30.1120.10">
    <property type="match status" value="1"/>
</dbReference>
<dbReference type="CDD" id="cd16025">
    <property type="entry name" value="PAS_like"/>
    <property type="match status" value="1"/>
</dbReference>
<dbReference type="InterPro" id="IPR024607">
    <property type="entry name" value="Sulfatase_CS"/>
</dbReference>
<dbReference type="PROSITE" id="PS00523">
    <property type="entry name" value="SULFATASE_1"/>
    <property type="match status" value="1"/>
</dbReference>
<evidence type="ECO:0000256" key="1">
    <source>
        <dbReference type="ARBA" id="ARBA00008779"/>
    </source>
</evidence>
<dbReference type="Gene3D" id="3.40.720.10">
    <property type="entry name" value="Alkaline Phosphatase, subunit A"/>
    <property type="match status" value="1"/>
</dbReference>
<dbReference type="InterPro" id="IPR017850">
    <property type="entry name" value="Alkaline_phosphatase_core_sf"/>
</dbReference>
<evidence type="ECO:0000259" key="5">
    <source>
        <dbReference type="Pfam" id="PF00884"/>
    </source>
</evidence>
<organism evidence="6 7">
    <name type="scientific">Sorangium cellulosum</name>
    <name type="common">Polyangium cellulosum</name>
    <dbReference type="NCBI Taxonomy" id="56"/>
    <lineage>
        <taxon>Bacteria</taxon>
        <taxon>Pseudomonadati</taxon>
        <taxon>Myxococcota</taxon>
        <taxon>Polyangia</taxon>
        <taxon>Polyangiales</taxon>
        <taxon>Polyangiaceae</taxon>
        <taxon>Sorangium</taxon>
    </lineage>
</organism>
<reference evidence="6 7" key="1">
    <citation type="submission" date="2014-02" db="EMBL/GenBank/DDBJ databases">
        <title>The small core and large imbalanced accessory genome model reveals a collaborative survival strategy of Sorangium cellulosum strains in nature.</title>
        <authorList>
            <person name="Han K."/>
            <person name="Peng R."/>
            <person name="Blom J."/>
            <person name="Li Y.-Z."/>
        </authorList>
    </citation>
    <scope>NUCLEOTIDE SEQUENCE [LARGE SCALE GENOMIC DNA]</scope>
    <source>
        <strain evidence="6 7">So0011-07</strain>
    </source>
</reference>
<comment type="caution">
    <text evidence="6">The sequence shown here is derived from an EMBL/GenBank/DDBJ whole genome shotgun (WGS) entry which is preliminary data.</text>
</comment>
<evidence type="ECO:0000313" key="7">
    <source>
        <dbReference type="Proteomes" id="UP000075635"/>
    </source>
</evidence>
<evidence type="ECO:0000313" key="6">
    <source>
        <dbReference type="EMBL" id="KYF78914.1"/>
    </source>
</evidence>
<dbReference type="Proteomes" id="UP000075635">
    <property type="component" value="Unassembled WGS sequence"/>
</dbReference>
<sequence>MPLDRDLLKREILPIPDRPYVGPVMYNAQDPASHFPPIEPIRPPSKAPNVLLILLDDVGFGAAEPFGGVIRTPTAKRLAEGGLKFTRFHTTALCSPTRAALLTGRNPHSVGMGCITELYTGAPGYTSMIPNTAASIAKILRYNGYSTAHFGKCHEVPVWETGPSGPFDHWPTYMGFEKFYGFVAGETNQFYPTLYDGTTYIETPHDGDYHLTTDLANQTIKWIEQQKAMAPDKPFFIYFAPGATHAPHQIPDDWLDRYKDNEDFAKGWDELRETICKKQKSLGVIPEDAEAAVNEDVPKWDDEMFDGIRDSLRREMELYASFLQQTDEEVGRVIKTLEDLHLMDNTLIIYILGDNGASAEGTFMGSFNEMIGFNGIQKPLDEQKTIIKDNIDKFGTKEAYNHYAIGWAQAMCTPYKWTKQVASFFGGTRNGMIVHWPGHIDRGDRGLRHQFTYVIDVLPTILEAAGLPEPLSVDGVLQMPIEGTSFLRTFREQNAPEFRTTQYFEMFGNRGIYHNGWTAVTLHSKPWDWESNPDYEKDTWELYYTYSGGEKSPHQVDWTQANNLAQREPERLAQLKNLFEITAARYNVFPLNDEKTERLEQSPPPVGTKQRYVDGSFVSDPCVINNFNRSFMITAKIEGPHGEAPNGVILARGNDFGGFGLYVKNARLTYVYNYLGLERYYVQAESLLLPLSEAYEVRMKFTYTGTDTGEGGRVELLLKWPRENDFKPLTLVPFPAIGEDPLNYTPKDMPPGHILKTNPIIFNVDAFLMVGKKAGGPLCPDFAGSGNNRFPGKVHWAEIELTGEPAKVSPEHKLHALEAIQ</sequence>